<evidence type="ECO:0000313" key="3">
    <source>
        <dbReference type="EMBL" id="SVC26181.1"/>
    </source>
</evidence>
<feature type="region of interest" description="Disordered" evidence="1">
    <location>
        <begin position="202"/>
        <end position="230"/>
    </location>
</feature>
<name>A0A382KU68_9ZZZZ</name>
<sequence length="357" mass="38052">MTDEKPSGEDRGPTDDTDGTRDGSAIPGPVPVGEKAGSEGVTRSRRSAFFRVGRRAVSPVSSYPVRRGVRLNANEADRQIRAFLTQLAGERQLEFRADPVEMARENDLLLLFGPDEEEEFARLALTFPDETVKRWATLLSGGNRSEAFGPRSRAERRDEAAVARELQTAVLRRALGGLLVLALLGVSFLGIRALVGRGSEGGPGPGLRFAQPTAGEPQSQEGNSVAGGPPIAEPALTAVADRIVAVLRGGGPIAERIRLSVPAAELPILVGSVSAAVFQYDQGQIALVGPEGWVERSCVRVSVTTEGLRPLDVVRYVGLRAECPVGMVGRDPRVTCLGSSVLILAIEIPQQDRPKEL</sequence>
<proteinExistence type="predicted"/>
<accession>A0A382KU68</accession>
<keyword evidence="2" id="KW-1133">Transmembrane helix</keyword>
<feature type="region of interest" description="Disordered" evidence="1">
    <location>
        <begin position="1"/>
        <end position="41"/>
    </location>
</feature>
<gene>
    <name evidence="3" type="ORF">METZ01_LOCUS279035</name>
</gene>
<protein>
    <submittedName>
        <fullName evidence="3">Uncharacterized protein</fullName>
    </submittedName>
</protein>
<dbReference type="EMBL" id="UINC01081903">
    <property type="protein sequence ID" value="SVC26181.1"/>
    <property type="molecule type" value="Genomic_DNA"/>
</dbReference>
<feature type="transmembrane region" description="Helical" evidence="2">
    <location>
        <begin position="174"/>
        <end position="195"/>
    </location>
</feature>
<keyword evidence="2" id="KW-0472">Membrane</keyword>
<feature type="non-terminal residue" evidence="3">
    <location>
        <position position="357"/>
    </location>
</feature>
<evidence type="ECO:0000256" key="2">
    <source>
        <dbReference type="SAM" id="Phobius"/>
    </source>
</evidence>
<feature type="compositionally biased region" description="Basic and acidic residues" evidence="1">
    <location>
        <begin position="1"/>
        <end position="21"/>
    </location>
</feature>
<reference evidence="3" key="1">
    <citation type="submission" date="2018-05" db="EMBL/GenBank/DDBJ databases">
        <authorList>
            <person name="Lanie J.A."/>
            <person name="Ng W.-L."/>
            <person name="Kazmierczak K.M."/>
            <person name="Andrzejewski T.M."/>
            <person name="Davidsen T.M."/>
            <person name="Wayne K.J."/>
            <person name="Tettelin H."/>
            <person name="Glass J.I."/>
            <person name="Rusch D."/>
            <person name="Podicherti R."/>
            <person name="Tsui H.-C.T."/>
            <person name="Winkler M.E."/>
        </authorList>
    </citation>
    <scope>NUCLEOTIDE SEQUENCE</scope>
</reference>
<organism evidence="3">
    <name type="scientific">marine metagenome</name>
    <dbReference type="NCBI Taxonomy" id="408172"/>
    <lineage>
        <taxon>unclassified sequences</taxon>
        <taxon>metagenomes</taxon>
        <taxon>ecological metagenomes</taxon>
    </lineage>
</organism>
<evidence type="ECO:0000256" key="1">
    <source>
        <dbReference type="SAM" id="MobiDB-lite"/>
    </source>
</evidence>
<keyword evidence="2" id="KW-0812">Transmembrane</keyword>
<dbReference type="AlphaFoldDB" id="A0A382KU68"/>